<feature type="transmembrane region" description="Helical" evidence="6">
    <location>
        <begin position="104"/>
        <end position="124"/>
    </location>
</feature>
<feature type="transmembrane region" description="Helical" evidence="6">
    <location>
        <begin position="164"/>
        <end position="182"/>
    </location>
</feature>
<keyword evidence="3 6" id="KW-0812">Transmembrane</keyword>
<evidence type="ECO:0000256" key="1">
    <source>
        <dbReference type="ARBA" id="ARBA00004141"/>
    </source>
</evidence>
<comment type="caution">
    <text evidence="7">The sequence shown here is derived from an EMBL/GenBank/DDBJ whole genome shotgun (WGS) entry which is preliminary data.</text>
</comment>
<feature type="transmembrane region" description="Helical" evidence="6">
    <location>
        <begin position="272"/>
        <end position="295"/>
    </location>
</feature>
<dbReference type="InterPro" id="IPR010573">
    <property type="entry name" value="MFS_Str1/Tri12-like"/>
</dbReference>
<evidence type="ECO:0008006" key="9">
    <source>
        <dbReference type="Google" id="ProtNLM"/>
    </source>
</evidence>
<feature type="transmembrane region" description="Helical" evidence="6">
    <location>
        <begin position="307"/>
        <end position="327"/>
    </location>
</feature>
<feature type="transmembrane region" description="Helical" evidence="6">
    <location>
        <begin position="442"/>
        <end position="463"/>
    </location>
</feature>
<keyword evidence="2" id="KW-0813">Transport</keyword>
<sequence>MSANEVNQHPAVGTPDVEKSIAQVDTEAVHGFNGTDEKGTHENDNAFKQEGVQQVEAITQVWSKRTVIIMFILIYLMNFILAMQSSIQGNLSAYVTSEFDAHGLLATIGIVSTIIGGVSSLTIAKIIDVWGRVEGFCFMLLLLTIGQIMKAACKNVETYAAAQTLYWVAYLGLLYILNVVVADMTTLKNRLLIFGLNQTPTIATVFAGSKISQLYYDNLNFRWAFGSWAIILVGFSVPILIVFILQAQKAKRLGVYPVKDHNRTFWESTKHYVVQFDVVGLLLSSAGFSLILLPFSLATSAPNGWKTGYIIAMFIVGGVCLGLFAVWEKMFAPVQFLPWNYLTDRTILGGSLVYGFMFTSIYCWDTYYGSYLQVVNNQSITTSGYILNGFSLGAAFLSPFIGYAARYTGNYKYIGAIGLPFMIIATGLLIKFRRPDTSTGLLVCGQLLNGFGSGFLSLCSQMAVMAPVSHQEVAVVLAIYGLFGSIGASIGETIAGALWTNELPKAMYNALPADSKNLTSEIYDSLVVQLSYPVGSPIRNAIIEAYASVMHKMVIAGAVFMVPTVLSVLLWRNINLKKVEEEKGTQAKGNIF</sequence>
<keyword evidence="4 6" id="KW-1133">Transmembrane helix</keyword>
<dbReference type="SUPFAM" id="SSF103473">
    <property type="entry name" value="MFS general substrate transporter"/>
    <property type="match status" value="2"/>
</dbReference>
<protein>
    <recommendedName>
        <fullName evidence="9">Siderophore iron transporter mirB</fullName>
    </recommendedName>
</protein>
<feature type="transmembrane region" description="Helical" evidence="6">
    <location>
        <begin position="136"/>
        <end position="152"/>
    </location>
</feature>
<evidence type="ECO:0000256" key="6">
    <source>
        <dbReference type="SAM" id="Phobius"/>
    </source>
</evidence>
<organism evidence="7 8">
    <name type="scientific">Sporothrix stenoceras</name>
    <dbReference type="NCBI Taxonomy" id="5173"/>
    <lineage>
        <taxon>Eukaryota</taxon>
        <taxon>Fungi</taxon>
        <taxon>Dikarya</taxon>
        <taxon>Ascomycota</taxon>
        <taxon>Pezizomycotina</taxon>
        <taxon>Sordariomycetes</taxon>
        <taxon>Sordariomycetidae</taxon>
        <taxon>Ophiostomatales</taxon>
        <taxon>Ophiostomataceae</taxon>
        <taxon>Sporothrix</taxon>
    </lineage>
</organism>
<feature type="transmembrane region" description="Helical" evidence="6">
    <location>
        <begin position="347"/>
        <end position="364"/>
    </location>
</feature>
<evidence type="ECO:0000256" key="4">
    <source>
        <dbReference type="ARBA" id="ARBA00022989"/>
    </source>
</evidence>
<evidence type="ECO:0000256" key="2">
    <source>
        <dbReference type="ARBA" id="ARBA00022448"/>
    </source>
</evidence>
<accession>A0ABR3YYR5</accession>
<dbReference type="Pfam" id="PF06609">
    <property type="entry name" value="TRI12"/>
    <property type="match status" value="1"/>
</dbReference>
<feature type="transmembrane region" description="Helical" evidence="6">
    <location>
        <begin position="385"/>
        <end position="405"/>
    </location>
</feature>
<reference evidence="7 8" key="1">
    <citation type="journal article" date="2024" name="IMA Fungus">
        <title>IMA Genome - F19 : A genome assembly and annotation guide to empower mycologists, including annotated draft genome sequences of Ceratocystis pirilliformis, Diaporthe australafricana, Fusarium ophioides, Paecilomyces lecythidis, and Sporothrix stenoceras.</title>
        <authorList>
            <person name="Aylward J."/>
            <person name="Wilson A.M."/>
            <person name="Visagie C.M."/>
            <person name="Spraker J."/>
            <person name="Barnes I."/>
            <person name="Buitendag C."/>
            <person name="Ceriani C."/>
            <person name="Del Mar Angel L."/>
            <person name="du Plessis D."/>
            <person name="Fuchs T."/>
            <person name="Gasser K."/>
            <person name="Kramer D."/>
            <person name="Li W."/>
            <person name="Munsamy K."/>
            <person name="Piso A."/>
            <person name="Price J.L."/>
            <person name="Sonnekus B."/>
            <person name="Thomas C."/>
            <person name="van der Nest A."/>
            <person name="van Dijk A."/>
            <person name="van Heerden A."/>
            <person name="van Vuuren N."/>
            <person name="Yilmaz N."/>
            <person name="Duong T.A."/>
            <person name="van der Merwe N.A."/>
            <person name="Wingfield M.J."/>
            <person name="Wingfield B.D."/>
        </authorList>
    </citation>
    <scope>NUCLEOTIDE SEQUENCE [LARGE SCALE GENOMIC DNA]</scope>
    <source>
        <strain evidence="7 8">CMW 5346</strain>
    </source>
</reference>
<name>A0ABR3YYR5_9PEZI</name>
<feature type="transmembrane region" description="Helical" evidence="6">
    <location>
        <begin position="553"/>
        <end position="571"/>
    </location>
</feature>
<feature type="transmembrane region" description="Helical" evidence="6">
    <location>
        <begin position="223"/>
        <end position="245"/>
    </location>
</feature>
<dbReference type="PANTHER" id="PTHR23501">
    <property type="entry name" value="MAJOR FACILITATOR SUPERFAMILY"/>
    <property type="match status" value="1"/>
</dbReference>
<proteinExistence type="predicted"/>
<gene>
    <name evidence="7" type="ORF">Sste5346_006660</name>
</gene>
<dbReference type="Proteomes" id="UP001583186">
    <property type="component" value="Unassembled WGS sequence"/>
</dbReference>
<evidence type="ECO:0000313" key="7">
    <source>
        <dbReference type="EMBL" id="KAL1892980.1"/>
    </source>
</evidence>
<feature type="transmembrane region" description="Helical" evidence="6">
    <location>
        <begin position="475"/>
        <end position="499"/>
    </location>
</feature>
<dbReference type="InterPro" id="IPR011701">
    <property type="entry name" value="MFS"/>
</dbReference>
<dbReference type="EMBL" id="JAWCUI010000040">
    <property type="protein sequence ID" value="KAL1892980.1"/>
    <property type="molecule type" value="Genomic_DNA"/>
</dbReference>
<keyword evidence="5 6" id="KW-0472">Membrane</keyword>
<keyword evidence="8" id="KW-1185">Reference proteome</keyword>
<dbReference type="InterPro" id="IPR036259">
    <property type="entry name" value="MFS_trans_sf"/>
</dbReference>
<evidence type="ECO:0000256" key="5">
    <source>
        <dbReference type="ARBA" id="ARBA00023136"/>
    </source>
</evidence>
<evidence type="ECO:0000313" key="8">
    <source>
        <dbReference type="Proteomes" id="UP001583186"/>
    </source>
</evidence>
<dbReference type="Pfam" id="PF07690">
    <property type="entry name" value="MFS_1"/>
    <property type="match status" value="1"/>
</dbReference>
<dbReference type="PANTHER" id="PTHR23501:SF107">
    <property type="entry name" value="TRANSPORTER, PUTATIVE (AFU_ORTHOLOGUE AFUA_7G04730)-RELATED"/>
    <property type="match status" value="1"/>
</dbReference>
<evidence type="ECO:0000256" key="3">
    <source>
        <dbReference type="ARBA" id="ARBA00022692"/>
    </source>
</evidence>
<feature type="transmembrane region" description="Helical" evidence="6">
    <location>
        <begin position="411"/>
        <end position="430"/>
    </location>
</feature>
<comment type="subcellular location">
    <subcellularLocation>
        <location evidence="1">Membrane</location>
        <topology evidence="1">Multi-pass membrane protein</topology>
    </subcellularLocation>
</comment>
<feature type="transmembrane region" description="Helical" evidence="6">
    <location>
        <begin position="67"/>
        <end position="84"/>
    </location>
</feature>
<dbReference type="Gene3D" id="1.20.1250.20">
    <property type="entry name" value="MFS general substrate transporter like domains"/>
    <property type="match status" value="2"/>
</dbReference>